<gene>
    <name evidence="2" type="ORF">SNE35_18195</name>
</gene>
<dbReference type="Gene3D" id="3.40.470.10">
    <property type="entry name" value="Uracil-DNA glycosylase-like domain"/>
    <property type="match status" value="1"/>
</dbReference>
<dbReference type="InterPro" id="IPR005122">
    <property type="entry name" value="Uracil-DNA_glycosylase-like"/>
</dbReference>
<reference evidence="2 3" key="1">
    <citation type="submission" date="2023-11" db="EMBL/GenBank/DDBJ databases">
        <title>Paucibacter sp. nov., isolated from fresh soil in Korea.</title>
        <authorList>
            <person name="Le N.T.T."/>
        </authorList>
    </citation>
    <scope>NUCLEOTIDE SEQUENCE [LARGE SCALE GENOMIC DNA]</scope>
    <source>
        <strain evidence="2 3">R3-3</strain>
    </source>
</reference>
<dbReference type="Proteomes" id="UP001285263">
    <property type="component" value="Unassembled WGS sequence"/>
</dbReference>
<evidence type="ECO:0000259" key="1">
    <source>
        <dbReference type="SMART" id="SM00986"/>
    </source>
</evidence>
<dbReference type="GO" id="GO:0033958">
    <property type="term" value="F:DNA-deoxyinosine glycosylase activity"/>
    <property type="evidence" value="ECO:0007669"/>
    <property type="project" value="UniProtKB-EC"/>
</dbReference>
<dbReference type="InterPro" id="IPR036895">
    <property type="entry name" value="Uracil-DNA_glycosylase-like_sf"/>
</dbReference>
<keyword evidence="3" id="KW-1185">Reference proteome</keyword>
<keyword evidence="2" id="KW-0378">Hydrolase</keyword>
<dbReference type="EMBL" id="JAXCLA010000006">
    <property type="protein sequence ID" value="MDY0746449.1"/>
    <property type="molecule type" value="Genomic_DNA"/>
</dbReference>
<dbReference type="NCBIfam" id="TIGR04274">
    <property type="entry name" value="hypoxanDNAglyco"/>
    <property type="match status" value="1"/>
</dbReference>
<keyword evidence="2" id="KW-0326">Glycosidase</keyword>
<dbReference type="SMART" id="SM00986">
    <property type="entry name" value="UDG"/>
    <property type="match status" value="1"/>
</dbReference>
<sequence>MVRLQGLAPQVSERTRLLLLGSFPGVASLQAQRYYGHPRNQFWRLVGEALGLPLAEADYEARLALLDRHRVGLWDVITETEREGSLDSNIRDPRASDLLALIAGLPGLRTIAFNGGTAHRIGLRQLGEAAARYRILALPSSSPAYTLAYAAKLEAWRQISLIEEEQA</sequence>
<organism evidence="2 3">
    <name type="scientific">Roseateles agri</name>
    <dbReference type="NCBI Taxonomy" id="3098619"/>
    <lineage>
        <taxon>Bacteria</taxon>
        <taxon>Pseudomonadati</taxon>
        <taxon>Pseudomonadota</taxon>
        <taxon>Betaproteobacteria</taxon>
        <taxon>Burkholderiales</taxon>
        <taxon>Sphaerotilaceae</taxon>
        <taxon>Roseateles</taxon>
    </lineage>
</organism>
<comment type="caution">
    <text evidence="2">The sequence shown here is derived from an EMBL/GenBank/DDBJ whole genome shotgun (WGS) entry which is preliminary data.</text>
</comment>
<evidence type="ECO:0000313" key="3">
    <source>
        <dbReference type="Proteomes" id="UP001285263"/>
    </source>
</evidence>
<dbReference type="CDD" id="cd10032">
    <property type="entry name" value="UDG-F6_HDG"/>
    <property type="match status" value="1"/>
</dbReference>
<protein>
    <submittedName>
        <fullName evidence="2">DNA-deoxyinosine glycosylase</fullName>
        <ecNumber evidence="2">3.2.2.15</ecNumber>
    </submittedName>
</protein>
<dbReference type="SUPFAM" id="SSF52141">
    <property type="entry name" value="Uracil-DNA glycosylase-like"/>
    <property type="match status" value="1"/>
</dbReference>
<dbReference type="InterPro" id="IPR026353">
    <property type="entry name" value="Hypoxan-DNA_Glyclase"/>
</dbReference>
<proteinExistence type="predicted"/>
<evidence type="ECO:0000313" key="2">
    <source>
        <dbReference type="EMBL" id="MDY0746449.1"/>
    </source>
</evidence>
<feature type="domain" description="Uracil-DNA glycosylase-like" evidence="1">
    <location>
        <begin position="8"/>
        <end position="160"/>
    </location>
</feature>
<dbReference type="SMART" id="SM00987">
    <property type="entry name" value="UreE_C"/>
    <property type="match status" value="1"/>
</dbReference>
<accession>A0ABU5DJH7</accession>
<dbReference type="Pfam" id="PF03167">
    <property type="entry name" value="UDG"/>
    <property type="match status" value="1"/>
</dbReference>
<dbReference type="EC" id="3.2.2.15" evidence="2"/>
<name>A0ABU5DJH7_9BURK</name>